<evidence type="ECO:0000256" key="1">
    <source>
        <dbReference type="ARBA" id="ARBA00007749"/>
    </source>
</evidence>
<keyword evidence="8" id="KW-1185">Reference proteome</keyword>
<feature type="domain" description="Metallo-beta-lactamase" evidence="6">
    <location>
        <begin position="106"/>
        <end position="312"/>
    </location>
</feature>
<name>A0ABS0YP72_9BACT</name>
<feature type="signal peptide" evidence="5">
    <location>
        <begin position="1"/>
        <end position="37"/>
    </location>
</feature>
<dbReference type="PANTHER" id="PTHR42978:SF6">
    <property type="entry name" value="QUORUM-QUENCHING LACTONASE YTNP-RELATED"/>
    <property type="match status" value="1"/>
</dbReference>
<keyword evidence="5" id="KW-0732">Signal</keyword>
<dbReference type="CDD" id="cd07720">
    <property type="entry name" value="OPHC2-like_MBL-fold"/>
    <property type="match status" value="1"/>
</dbReference>
<sequence>MKAFQEMKVWPGNTMKFSTIIARAVLGLSLACAGTFAAVAPAQAAAPMQHKQVPGFYRTMIGDYEVTALYDGGGSIDSNLLHGDPALIQSLLARSFQDDPKHVSATVQGFLVNTGSKLVLIDTGAGGHWGGPTLGKLVQNLKVSGYKPEQIDLVLLTHLHGDHAGGIYENGKRVFPNATVIMKKADADFWLSKEIMAQAPEDAKIFFKIAQDGAAPYLAAGQWKPFEGMDEIVPGVAPYAIPGHTPGHTGYMISSKGQSLLVWGDVAHVGAVQMPHPEVGIVFDSDSASAVKTREALLVKLAADKTMIAAAHMPFPGLGRIRKADTGVGYDWVPATFVDLK</sequence>
<dbReference type="InterPro" id="IPR036866">
    <property type="entry name" value="RibonucZ/Hydroxyglut_hydro"/>
</dbReference>
<protein>
    <submittedName>
        <fullName evidence="7">MBL fold metallo-hydrolase</fullName>
    </submittedName>
</protein>
<dbReference type="EMBL" id="JAEMHK010000003">
    <property type="protein sequence ID" value="MBJ6799705.1"/>
    <property type="molecule type" value="Genomic_DNA"/>
</dbReference>
<accession>A0ABS0YP72</accession>
<gene>
    <name evidence="7" type="ORF">JFN90_06095</name>
</gene>
<dbReference type="Pfam" id="PF00753">
    <property type="entry name" value="Lactamase_B"/>
    <property type="match status" value="1"/>
</dbReference>
<dbReference type="Gene3D" id="3.60.15.10">
    <property type="entry name" value="Ribonuclease Z/Hydroxyacylglutathione hydrolase-like"/>
    <property type="match status" value="1"/>
</dbReference>
<dbReference type="Proteomes" id="UP000641025">
    <property type="component" value="Unassembled WGS sequence"/>
</dbReference>
<evidence type="ECO:0000256" key="2">
    <source>
        <dbReference type="ARBA" id="ARBA00022723"/>
    </source>
</evidence>
<keyword evidence="3" id="KW-0378">Hydrolase</keyword>
<dbReference type="SUPFAM" id="SSF56281">
    <property type="entry name" value="Metallo-hydrolase/oxidoreductase"/>
    <property type="match status" value="1"/>
</dbReference>
<feature type="chain" id="PRO_5047171287" evidence="5">
    <location>
        <begin position="38"/>
        <end position="341"/>
    </location>
</feature>
<dbReference type="InterPro" id="IPR051013">
    <property type="entry name" value="MBL_superfamily_lactonases"/>
</dbReference>
<evidence type="ECO:0000256" key="4">
    <source>
        <dbReference type="ARBA" id="ARBA00022833"/>
    </source>
</evidence>
<evidence type="ECO:0000313" key="7">
    <source>
        <dbReference type="EMBL" id="MBJ6799705.1"/>
    </source>
</evidence>
<reference evidence="7 8" key="1">
    <citation type="submission" date="2020-12" db="EMBL/GenBank/DDBJ databases">
        <title>Geomonas sp. Red259, isolated from paddy soil.</title>
        <authorList>
            <person name="Xu Z."/>
            <person name="Zhang Z."/>
            <person name="Masuda Y."/>
            <person name="Itoh H."/>
            <person name="Senoo K."/>
        </authorList>
    </citation>
    <scope>NUCLEOTIDE SEQUENCE [LARGE SCALE GENOMIC DNA]</scope>
    <source>
        <strain evidence="7 8">Red259</strain>
    </source>
</reference>
<comment type="caution">
    <text evidence="7">The sequence shown here is derived from an EMBL/GenBank/DDBJ whole genome shotgun (WGS) entry which is preliminary data.</text>
</comment>
<keyword evidence="4" id="KW-0862">Zinc</keyword>
<keyword evidence="2" id="KW-0479">Metal-binding</keyword>
<evidence type="ECO:0000259" key="6">
    <source>
        <dbReference type="SMART" id="SM00849"/>
    </source>
</evidence>
<dbReference type="InterPro" id="IPR001279">
    <property type="entry name" value="Metallo-B-lactamas"/>
</dbReference>
<evidence type="ECO:0000256" key="3">
    <source>
        <dbReference type="ARBA" id="ARBA00022801"/>
    </source>
</evidence>
<dbReference type="SMART" id="SM00849">
    <property type="entry name" value="Lactamase_B"/>
    <property type="match status" value="1"/>
</dbReference>
<proteinExistence type="inferred from homology"/>
<evidence type="ECO:0000313" key="8">
    <source>
        <dbReference type="Proteomes" id="UP000641025"/>
    </source>
</evidence>
<evidence type="ECO:0000256" key="5">
    <source>
        <dbReference type="SAM" id="SignalP"/>
    </source>
</evidence>
<organism evidence="7 8">
    <name type="scientific">Geomonas propionica</name>
    <dbReference type="NCBI Taxonomy" id="2798582"/>
    <lineage>
        <taxon>Bacteria</taxon>
        <taxon>Pseudomonadati</taxon>
        <taxon>Thermodesulfobacteriota</taxon>
        <taxon>Desulfuromonadia</taxon>
        <taxon>Geobacterales</taxon>
        <taxon>Geobacteraceae</taxon>
        <taxon>Geomonas</taxon>
    </lineage>
</organism>
<dbReference type="PANTHER" id="PTHR42978">
    <property type="entry name" value="QUORUM-QUENCHING LACTONASE YTNP-RELATED-RELATED"/>
    <property type="match status" value="1"/>
</dbReference>
<comment type="similarity">
    <text evidence="1">Belongs to the metallo-beta-lactamase superfamily.</text>
</comment>